<name>A0ABT8E6X1_9BACL</name>
<dbReference type="Proteomes" id="UP001168694">
    <property type="component" value="Unassembled WGS sequence"/>
</dbReference>
<organism evidence="1 2">
    <name type="scientific">Fictibacillus terranigra</name>
    <dbReference type="NCBI Taxonomy" id="3058424"/>
    <lineage>
        <taxon>Bacteria</taxon>
        <taxon>Bacillati</taxon>
        <taxon>Bacillota</taxon>
        <taxon>Bacilli</taxon>
        <taxon>Bacillales</taxon>
        <taxon>Fictibacillaceae</taxon>
        <taxon>Fictibacillus</taxon>
    </lineage>
</organism>
<gene>
    <name evidence="1" type="ORF">QYF49_11680</name>
</gene>
<dbReference type="Pfam" id="PF08795">
    <property type="entry name" value="DUF1796"/>
    <property type="match status" value="1"/>
</dbReference>
<protein>
    <submittedName>
        <fullName evidence="1">DUF1796 family putative cysteine peptidase</fullName>
    </submittedName>
</protein>
<dbReference type="RefSeq" id="WP_290399769.1">
    <property type="nucleotide sequence ID" value="NZ_JAUHLN010000002.1"/>
</dbReference>
<keyword evidence="2" id="KW-1185">Reference proteome</keyword>
<accession>A0ABT8E6X1</accession>
<comment type="caution">
    <text evidence="1">The sequence shown here is derived from an EMBL/GenBank/DDBJ whole genome shotgun (WGS) entry which is preliminary data.</text>
</comment>
<evidence type="ECO:0000313" key="1">
    <source>
        <dbReference type="EMBL" id="MDN4073661.1"/>
    </source>
</evidence>
<dbReference type="EMBL" id="JAUHLN010000002">
    <property type="protein sequence ID" value="MDN4073661.1"/>
    <property type="molecule type" value="Genomic_DNA"/>
</dbReference>
<evidence type="ECO:0000313" key="2">
    <source>
        <dbReference type="Proteomes" id="UP001168694"/>
    </source>
</evidence>
<proteinExistence type="predicted"/>
<sequence>MNLEGIKGEYDAVFSLGDLCLTSIELQKNNLRPFSGVLDWSASPSLKDVTRLLKNRFAQFMDLEHLKIIGYAGDHFICVLDETYSIVSNHDFERSKNSLFELTTYKQVKEKYDRRIKRFLEAAAFCKRILFVRTEGTYEEVIELESVLSQLVTNDFNILLINHTDANGIIERHWPIERVCAVDFPDTDKWYGNEDYWKTALAGIKITV</sequence>
<reference evidence="1" key="1">
    <citation type="submission" date="2023-06" db="EMBL/GenBank/DDBJ databases">
        <title>Draft Genome Sequences of Representative Paenibacillus Polymyxa, Bacillus cereus, Fictibacillus sp., and Brevibacillus agri Strains Isolated from Amazonian Dark Earth.</title>
        <authorList>
            <person name="Pellegrinetti T.A."/>
            <person name="Cunha I.C.M."/>
            <person name="Chaves M.G."/>
            <person name="Freitas A.S."/>
            <person name="Silva A.V.R."/>
            <person name="Tsai S.M."/>
            <person name="Mendes L.W."/>
        </authorList>
    </citation>
    <scope>NUCLEOTIDE SEQUENCE</scope>
    <source>
        <strain evidence="1">CENA-BCM004</strain>
    </source>
</reference>
<dbReference type="InterPro" id="IPR014903">
    <property type="entry name" value="DUF1796"/>
</dbReference>